<dbReference type="InterPro" id="IPR010280">
    <property type="entry name" value="U5_MeTrfase_fam"/>
</dbReference>
<dbReference type="PANTHER" id="PTHR11061:SF30">
    <property type="entry name" value="TRNA (URACIL(54)-C(5))-METHYLTRANSFERASE"/>
    <property type="match status" value="1"/>
</dbReference>
<organism evidence="7">
    <name type="scientific">uncultured Nocardioidaceae bacterium</name>
    <dbReference type="NCBI Taxonomy" id="253824"/>
    <lineage>
        <taxon>Bacteria</taxon>
        <taxon>Bacillati</taxon>
        <taxon>Actinomycetota</taxon>
        <taxon>Actinomycetes</taxon>
        <taxon>Propionibacteriales</taxon>
        <taxon>Nocardioidaceae</taxon>
        <taxon>environmental samples</taxon>
    </lineage>
</organism>
<feature type="binding site" evidence="4">
    <location>
        <position position="302"/>
    </location>
    <ligand>
        <name>S-adenosyl-L-methionine</name>
        <dbReference type="ChEBI" id="CHEBI:59789"/>
    </ligand>
</feature>
<name>A0A6J4LAX1_9ACTN</name>
<dbReference type="SUPFAM" id="SSF50249">
    <property type="entry name" value="Nucleic acid-binding proteins"/>
    <property type="match status" value="1"/>
</dbReference>
<dbReference type="SUPFAM" id="SSF53335">
    <property type="entry name" value="S-adenosyl-L-methionine-dependent methyltransferases"/>
    <property type="match status" value="1"/>
</dbReference>
<keyword evidence="2 4" id="KW-0808">Transferase</keyword>
<comment type="similarity">
    <text evidence="4">Belongs to the class I-like SAM-binding methyltransferase superfamily. RNA M5U methyltransferase family.</text>
</comment>
<feature type="binding site" evidence="4">
    <location>
        <position position="278"/>
    </location>
    <ligand>
        <name>S-adenosyl-L-methionine</name>
        <dbReference type="ChEBI" id="CHEBI:59789"/>
    </ligand>
</feature>
<dbReference type="PROSITE" id="PS01231">
    <property type="entry name" value="TRMA_2"/>
    <property type="match status" value="1"/>
</dbReference>
<dbReference type="InterPro" id="IPR012340">
    <property type="entry name" value="NA-bd_OB-fold"/>
</dbReference>
<dbReference type="Gene3D" id="3.40.50.150">
    <property type="entry name" value="Vaccinia Virus protein VP39"/>
    <property type="match status" value="1"/>
</dbReference>
<evidence type="ECO:0000256" key="2">
    <source>
        <dbReference type="ARBA" id="ARBA00022679"/>
    </source>
</evidence>
<keyword evidence="1 4" id="KW-0489">Methyltransferase</keyword>
<dbReference type="InterPro" id="IPR002792">
    <property type="entry name" value="TRAM_dom"/>
</dbReference>
<sequence length="420" mass="44613">MSSPRAGRTSGHRRRRRSAAPARTPGAEDLTGREAVLEVGAIAHGGHCVARWDGRVVFVRHTLPGERVRAVITDGRADSRFLRADAVEVLQAAPGRVERPCPYAGPGRCGGCDFQHVAPAVQRELLAAVVQEQLLRLAGIERAVVVEAVEPTPLDWRTRVGWTVGADGRPGLRKHRSHDVVAVDHCLIAAPALPVVLDRTWRAAHLDTVVSSVGDTAVVADGELVEGRSRLREAVRGRELRVSATGFWQVHPGAAEALVDAVLTFGRPRSGQHCADLYSGVGLFSVFLAVAVGATGSVVSIESDGQAVKDARRNAHDLPQLQIVAADVGEVLASTDPDHVDLVVLDPPRAGAKAEVVKQVAARTPDRVVYVACDPAALARDLATFAGHGYSLTGLRAFDLFPMTQHVECVALLERAGTGP</sequence>
<evidence type="ECO:0000259" key="6">
    <source>
        <dbReference type="PROSITE" id="PS50926"/>
    </source>
</evidence>
<dbReference type="GO" id="GO:0070041">
    <property type="term" value="F:rRNA (uridine-C5-)-methyltransferase activity"/>
    <property type="evidence" value="ECO:0007669"/>
    <property type="project" value="TreeGrafter"/>
</dbReference>
<dbReference type="PANTHER" id="PTHR11061">
    <property type="entry name" value="RNA M5U METHYLTRANSFERASE"/>
    <property type="match status" value="1"/>
</dbReference>
<evidence type="ECO:0000256" key="1">
    <source>
        <dbReference type="ARBA" id="ARBA00022603"/>
    </source>
</evidence>
<dbReference type="Pfam" id="PF05958">
    <property type="entry name" value="tRNA_U5-meth_tr"/>
    <property type="match status" value="1"/>
</dbReference>
<evidence type="ECO:0000313" key="7">
    <source>
        <dbReference type="EMBL" id="CAA9327310.1"/>
    </source>
</evidence>
<dbReference type="AlphaFoldDB" id="A0A6J4LAX1"/>
<dbReference type="EMBL" id="CADCUD010000083">
    <property type="protein sequence ID" value="CAA9327310.1"/>
    <property type="molecule type" value="Genomic_DNA"/>
</dbReference>
<evidence type="ECO:0000256" key="3">
    <source>
        <dbReference type="ARBA" id="ARBA00022691"/>
    </source>
</evidence>
<keyword evidence="3 4" id="KW-0949">S-adenosyl-L-methionine</keyword>
<feature type="binding site" evidence="4">
    <location>
        <position position="346"/>
    </location>
    <ligand>
        <name>S-adenosyl-L-methionine</name>
        <dbReference type="ChEBI" id="CHEBI:59789"/>
    </ligand>
</feature>
<feature type="binding site" evidence="4">
    <location>
        <position position="249"/>
    </location>
    <ligand>
        <name>S-adenosyl-L-methionine</name>
        <dbReference type="ChEBI" id="CHEBI:59789"/>
    </ligand>
</feature>
<feature type="region of interest" description="Disordered" evidence="5">
    <location>
        <begin position="1"/>
        <end position="29"/>
    </location>
</feature>
<evidence type="ECO:0000256" key="5">
    <source>
        <dbReference type="SAM" id="MobiDB-lite"/>
    </source>
</evidence>
<feature type="active site" description="Nucleophile" evidence="4">
    <location>
        <position position="373"/>
    </location>
</feature>
<protein>
    <submittedName>
        <fullName evidence="7">RNA methyltransferase, TrmA family</fullName>
    </submittedName>
</protein>
<accession>A0A6J4LAX1</accession>
<dbReference type="Gene3D" id="2.40.50.140">
    <property type="entry name" value="Nucleic acid-binding proteins"/>
    <property type="match status" value="1"/>
</dbReference>
<dbReference type="PROSITE" id="PS51687">
    <property type="entry name" value="SAM_MT_RNA_M5U"/>
    <property type="match status" value="1"/>
</dbReference>
<proteinExistence type="inferred from homology"/>
<dbReference type="GO" id="GO:0070475">
    <property type="term" value="P:rRNA base methylation"/>
    <property type="evidence" value="ECO:0007669"/>
    <property type="project" value="TreeGrafter"/>
</dbReference>
<dbReference type="InterPro" id="IPR030391">
    <property type="entry name" value="MeTrfase_TrmA_CS"/>
</dbReference>
<evidence type="ECO:0000256" key="4">
    <source>
        <dbReference type="PROSITE-ProRule" id="PRU01024"/>
    </source>
</evidence>
<dbReference type="Pfam" id="PF01938">
    <property type="entry name" value="TRAM"/>
    <property type="match status" value="1"/>
</dbReference>
<reference evidence="7" key="1">
    <citation type="submission" date="2020-02" db="EMBL/GenBank/DDBJ databases">
        <authorList>
            <person name="Meier V. D."/>
        </authorList>
    </citation>
    <scope>NUCLEOTIDE SEQUENCE</scope>
    <source>
        <strain evidence="7">AVDCRST_MAG46</strain>
    </source>
</reference>
<dbReference type="InterPro" id="IPR029063">
    <property type="entry name" value="SAM-dependent_MTases_sf"/>
</dbReference>
<feature type="domain" description="TRAM" evidence="6">
    <location>
        <begin position="28"/>
        <end position="88"/>
    </location>
</feature>
<gene>
    <name evidence="7" type="ORF">AVDCRST_MAG46-1207</name>
</gene>
<dbReference type="PROSITE" id="PS50926">
    <property type="entry name" value="TRAM"/>
    <property type="match status" value="1"/>
</dbReference>